<evidence type="ECO:0000256" key="5">
    <source>
        <dbReference type="ARBA" id="ARBA00022737"/>
    </source>
</evidence>
<keyword evidence="5" id="KW-0677">Repeat</keyword>
<dbReference type="CDD" id="cd00200">
    <property type="entry name" value="WD40"/>
    <property type="match status" value="1"/>
</dbReference>
<gene>
    <name evidence="10" type="primary">utp15</name>
    <name evidence="10" type="ORF">CDAR_62071</name>
</gene>
<dbReference type="AlphaFoldDB" id="A0AAV4QZE8"/>
<feature type="repeat" description="WD" evidence="8">
    <location>
        <begin position="206"/>
        <end position="247"/>
    </location>
</feature>
<protein>
    <recommendedName>
        <fullName evidence="2">U3 small nucleolar RNA-associated protein 15 homolog</fullName>
    </recommendedName>
</protein>
<dbReference type="PANTHER" id="PTHR19924">
    <property type="entry name" value="UTP15 U3 SMALL NUCLEOLAR RNA-ASSOCIATED PROTEIN 15 FAMILY MEMBER"/>
    <property type="match status" value="1"/>
</dbReference>
<name>A0AAV4QZE8_9ARAC</name>
<dbReference type="PANTHER" id="PTHR19924:SF26">
    <property type="entry name" value="U3 SMALL NUCLEOLAR RNA-ASSOCIATED PROTEIN 15 HOMOLOG"/>
    <property type="match status" value="1"/>
</dbReference>
<organism evidence="10 11">
    <name type="scientific">Caerostris darwini</name>
    <dbReference type="NCBI Taxonomy" id="1538125"/>
    <lineage>
        <taxon>Eukaryota</taxon>
        <taxon>Metazoa</taxon>
        <taxon>Ecdysozoa</taxon>
        <taxon>Arthropoda</taxon>
        <taxon>Chelicerata</taxon>
        <taxon>Arachnida</taxon>
        <taxon>Araneae</taxon>
        <taxon>Araneomorphae</taxon>
        <taxon>Entelegynae</taxon>
        <taxon>Araneoidea</taxon>
        <taxon>Araneidae</taxon>
        <taxon>Caerostris</taxon>
    </lineage>
</organism>
<comment type="caution">
    <text evidence="10">The sequence shown here is derived from an EMBL/GenBank/DDBJ whole genome shotgun (WGS) entry which is preliminary data.</text>
</comment>
<dbReference type="InterPro" id="IPR018983">
    <property type="entry name" value="U3_snoRNA-assocProt_15_C"/>
</dbReference>
<feature type="repeat" description="WD" evidence="8">
    <location>
        <begin position="125"/>
        <end position="165"/>
    </location>
</feature>
<evidence type="ECO:0000256" key="6">
    <source>
        <dbReference type="ARBA" id="ARBA00023242"/>
    </source>
</evidence>
<dbReference type="SUPFAM" id="SSF50978">
    <property type="entry name" value="WD40 repeat-like"/>
    <property type="match status" value="1"/>
</dbReference>
<dbReference type="Gene3D" id="2.130.10.10">
    <property type="entry name" value="YVTN repeat-like/Quinoprotein amine dehydrogenase"/>
    <property type="match status" value="1"/>
</dbReference>
<evidence type="ECO:0000256" key="1">
    <source>
        <dbReference type="ARBA" id="ARBA00004604"/>
    </source>
</evidence>
<evidence type="ECO:0000259" key="9">
    <source>
        <dbReference type="Pfam" id="PF09384"/>
    </source>
</evidence>
<comment type="subcellular location">
    <subcellularLocation>
        <location evidence="1">Nucleus</location>
        <location evidence="1">Nucleolus</location>
    </subcellularLocation>
</comment>
<evidence type="ECO:0000313" key="11">
    <source>
        <dbReference type="Proteomes" id="UP001054837"/>
    </source>
</evidence>
<dbReference type="GO" id="GO:0045943">
    <property type="term" value="P:positive regulation of transcription by RNA polymerase I"/>
    <property type="evidence" value="ECO:0007669"/>
    <property type="project" value="TreeGrafter"/>
</dbReference>
<dbReference type="Proteomes" id="UP001054837">
    <property type="component" value="Unassembled WGS sequence"/>
</dbReference>
<keyword evidence="3" id="KW-0698">rRNA processing</keyword>
<dbReference type="InterPro" id="IPR001680">
    <property type="entry name" value="WD40_rpt"/>
</dbReference>
<dbReference type="EMBL" id="BPLQ01005417">
    <property type="protein sequence ID" value="GIY14850.1"/>
    <property type="molecule type" value="Genomic_DNA"/>
</dbReference>
<sequence>MDFKPLDINQYPRPDLQVTEDNVYWKNLTFPCAFKEFGGVDFIDFSAELAAVTCSAKVQLYNTAESKLQSTFSRFKRTAYGGVFRHKAATHRCNFTPSGVNIVSFSDDKTAAFWDIPTETKLRSFEGHKDYIRAGAVTSQDFFISGSYDHTVKLWDARTGGTVSTVDHGAPVESVIMFPSGGVFISAGGTSLKVWDPIAGRLLSEIVQHHKTVTSLCFASNGGRLMSASLDRHIKIYNTTTYEVVHTLNYPSPILAVAVANDDQAVGVGMTDGLFSLRHMKKDKSAEEIKKKNTYETDFKPINIDIIVPGKKKKISKKYDTYLRKFDHRKALDAVLKNKIQDESPEITVEVLRELMRRNCIKGAMAGREGESLLPLFKFVTRYIGDVRFQGFLIDIAWILLELYGSKIRHPEIKKMIDYLNDAVNSEVELIKQHIKQEAILKMIKNSNRDENVEEPKLIIG</sequence>
<reference evidence="10 11" key="1">
    <citation type="submission" date="2021-06" db="EMBL/GenBank/DDBJ databases">
        <title>Caerostris darwini draft genome.</title>
        <authorList>
            <person name="Kono N."/>
            <person name="Arakawa K."/>
        </authorList>
    </citation>
    <scope>NUCLEOTIDE SEQUENCE [LARGE SCALE GENOMIC DNA]</scope>
</reference>
<dbReference type="GO" id="GO:0005730">
    <property type="term" value="C:nucleolus"/>
    <property type="evidence" value="ECO:0007669"/>
    <property type="project" value="UniProtKB-SubCell"/>
</dbReference>
<dbReference type="SMART" id="SM00320">
    <property type="entry name" value="WD40"/>
    <property type="match status" value="5"/>
</dbReference>
<keyword evidence="4 8" id="KW-0853">WD repeat</keyword>
<feature type="domain" description="U3 small nucleolar RNA-associated protein 15 C-terminal" evidence="9">
    <location>
        <begin position="299"/>
        <end position="444"/>
    </location>
</feature>
<keyword evidence="6" id="KW-0539">Nucleus</keyword>
<evidence type="ECO:0000256" key="7">
    <source>
        <dbReference type="ARBA" id="ARBA00045437"/>
    </source>
</evidence>
<evidence type="ECO:0000256" key="3">
    <source>
        <dbReference type="ARBA" id="ARBA00022552"/>
    </source>
</evidence>
<keyword evidence="11" id="KW-1185">Reference proteome</keyword>
<evidence type="ECO:0000256" key="2">
    <source>
        <dbReference type="ARBA" id="ARBA00018260"/>
    </source>
</evidence>
<feature type="repeat" description="WD" evidence="8">
    <location>
        <begin position="83"/>
        <end position="124"/>
    </location>
</feature>
<dbReference type="PROSITE" id="PS50294">
    <property type="entry name" value="WD_REPEATS_REGION"/>
    <property type="match status" value="1"/>
</dbReference>
<proteinExistence type="predicted"/>
<dbReference type="PROSITE" id="PS50082">
    <property type="entry name" value="WD_REPEATS_2"/>
    <property type="match status" value="3"/>
</dbReference>
<comment type="function">
    <text evidence="7">Ribosome biogenesis factor. Involved in nucleolar processing of pre-18S ribosomal RNA. Required for optimal pre-ribosomal RNA transcription by RNA polymerase I. Part of the small subunit (SSU) processome, first precursor of the small eukaryotic ribosomal subunit. During the assembly of the SSU processome in the nucleolus, many ribosome biogenesis factors, an RNA chaperone and ribosomal proteins associate with the nascent pre-rRNA and work in concert to generate RNA folding, modifications, rearrangements and cleavage as well as targeted degradation of pre-ribosomal RNA by the RNA exosome.</text>
</comment>
<dbReference type="Pfam" id="PF00400">
    <property type="entry name" value="WD40"/>
    <property type="match status" value="2"/>
</dbReference>
<dbReference type="Pfam" id="PF09384">
    <property type="entry name" value="UTP15_C"/>
    <property type="match status" value="1"/>
</dbReference>
<evidence type="ECO:0000256" key="8">
    <source>
        <dbReference type="PROSITE-ProRule" id="PRU00221"/>
    </source>
</evidence>
<dbReference type="InterPro" id="IPR036322">
    <property type="entry name" value="WD40_repeat_dom_sf"/>
</dbReference>
<dbReference type="GO" id="GO:0006364">
    <property type="term" value="P:rRNA processing"/>
    <property type="evidence" value="ECO:0007669"/>
    <property type="project" value="UniProtKB-KW"/>
</dbReference>
<evidence type="ECO:0000313" key="10">
    <source>
        <dbReference type="EMBL" id="GIY14850.1"/>
    </source>
</evidence>
<accession>A0AAV4QZE8</accession>
<evidence type="ECO:0000256" key="4">
    <source>
        <dbReference type="ARBA" id="ARBA00022574"/>
    </source>
</evidence>
<dbReference type="InterPro" id="IPR015943">
    <property type="entry name" value="WD40/YVTN_repeat-like_dom_sf"/>
</dbReference>